<organism evidence="1 2">
    <name type="scientific">Geoalkalibacter halelectricus</name>
    <dbReference type="NCBI Taxonomy" id="2847045"/>
    <lineage>
        <taxon>Bacteria</taxon>
        <taxon>Pseudomonadati</taxon>
        <taxon>Thermodesulfobacteriota</taxon>
        <taxon>Desulfuromonadia</taxon>
        <taxon>Desulfuromonadales</taxon>
        <taxon>Geoalkalibacteraceae</taxon>
        <taxon>Geoalkalibacter</taxon>
    </lineage>
</organism>
<dbReference type="EMBL" id="CP092109">
    <property type="protein sequence ID" value="UWZ81618.1"/>
    <property type="molecule type" value="Genomic_DNA"/>
</dbReference>
<dbReference type="Proteomes" id="UP001060414">
    <property type="component" value="Chromosome"/>
</dbReference>
<dbReference type="InterPro" id="IPR052194">
    <property type="entry name" value="MESH1"/>
</dbReference>
<accession>A0ABY5ZR89</accession>
<proteinExistence type="predicted"/>
<dbReference type="Gene3D" id="1.10.3210.10">
    <property type="entry name" value="Hypothetical protein af1432"/>
    <property type="match status" value="1"/>
</dbReference>
<gene>
    <name evidence="1" type="ORF">L9S41_17585</name>
</gene>
<dbReference type="Pfam" id="PF13328">
    <property type="entry name" value="HD_4"/>
    <property type="match status" value="1"/>
</dbReference>
<reference evidence="1" key="1">
    <citation type="journal article" date="2022" name="Environ. Microbiol.">
        <title>Geoalkalibacter halelectricus SAP #1 sp. nov. possessing extracellular electron transfer and mineral#reducing capabilities from a haloalkaline environment.</title>
        <authorList>
            <person name="Yadav S."/>
            <person name="Singh R."/>
            <person name="Sundharam S.S."/>
            <person name="Chaudhary S."/>
            <person name="Krishnamurthi S."/>
            <person name="Patil S.A."/>
        </authorList>
    </citation>
    <scope>NUCLEOTIDE SEQUENCE</scope>
    <source>
        <strain evidence="1">SAP-1</strain>
    </source>
</reference>
<name>A0ABY5ZR89_9BACT</name>
<dbReference type="PANTHER" id="PTHR46246:SF1">
    <property type="entry name" value="GUANOSINE-3',5'-BIS(DIPHOSPHATE) 3'-PYROPHOSPHOHYDROLASE MESH1"/>
    <property type="match status" value="1"/>
</dbReference>
<evidence type="ECO:0000313" key="2">
    <source>
        <dbReference type="Proteomes" id="UP001060414"/>
    </source>
</evidence>
<protein>
    <submittedName>
        <fullName evidence="1">HD domain-containing protein</fullName>
    </submittedName>
</protein>
<evidence type="ECO:0000313" key="1">
    <source>
        <dbReference type="EMBL" id="UWZ81618.1"/>
    </source>
</evidence>
<sequence length="166" mass="18109">MQSTARAFALAAHGNQRYGEHPYAVHLDAVAELLVPFGEDAVTVGFLHDVVEDAAITLDEVRAEFGDAVACCVALLTDEPGEDRKERKAKTYAKLAQVGPELELALTVKAADRLANVRACIADGKADLLEVYRCEHSAFRGAAYRPGRCDRLWQELDTLLSVKVEP</sequence>
<dbReference type="SUPFAM" id="SSF109604">
    <property type="entry name" value="HD-domain/PDEase-like"/>
    <property type="match status" value="1"/>
</dbReference>
<dbReference type="PANTHER" id="PTHR46246">
    <property type="entry name" value="GUANOSINE-3',5'-BIS(DIPHOSPHATE) 3'-PYROPHOSPHOHYDROLASE MESH1"/>
    <property type="match status" value="1"/>
</dbReference>
<keyword evidence="2" id="KW-1185">Reference proteome</keyword>